<keyword evidence="2" id="KW-1185">Reference proteome</keyword>
<name>A0ABX8N1J2_9PSED</name>
<protein>
    <recommendedName>
        <fullName evidence="3">DUF3304 domain-containing protein</fullName>
    </recommendedName>
</protein>
<proteinExistence type="predicted"/>
<sequence length="194" mass="21844">MNALLRKVVEQMTARPILIVTLLLLCACESGRPRAHLTYLDIERIGSNDYVIHYSADMDLLNVLVDDRGTGQITNFLICSLDGDPLFSADHEIEKSFWGDIGGKGRTPGPPYRFATRGSLSLTLDEGGSQRDLDSTELRHMLAQRESVPCKARIANFIYKIYFSHSMWIPTADILREIDKPASAWKPLPETPFY</sequence>
<gene>
    <name evidence="1" type="ORF">KSS94_16400</name>
</gene>
<reference evidence="1" key="1">
    <citation type="journal article" date="2021" name="Microorganisms">
        <title>The Ever-Expanding Pseudomonas Genus: Description of 43 New Species and Partition of the Pseudomonas putida Group.</title>
        <authorList>
            <person name="Girard L."/>
            <person name="Lood C."/>
            <person name="Hofte M."/>
            <person name="Vandamme P."/>
            <person name="Rokni-Zadeh H."/>
            <person name="van Noort V."/>
            <person name="Lavigne R."/>
            <person name="De Mot R."/>
        </authorList>
    </citation>
    <scope>NUCLEOTIDE SEQUENCE</scope>
    <source>
        <strain evidence="1">COW40</strain>
    </source>
</reference>
<evidence type="ECO:0000313" key="1">
    <source>
        <dbReference type="EMBL" id="QXH49528.1"/>
    </source>
</evidence>
<accession>A0ABX8N1J2</accession>
<dbReference type="PROSITE" id="PS51257">
    <property type="entry name" value="PROKAR_LIPOPROTEIN"/>
    <property type="match status" value="1"/>
</dbReference>
<dbReference type="EMBL" id="CP077076">
    <property type="protein sequence ID" value="QXH49528.1"/>
    <property type="molecule type" value="Genomic_DNA"/>
</dbReference>
<dbReference type="Proteomes" id="UP001046350">
    <property type="component" value="Chromosome"/>
</dbReference>
<organism evidence="1 2">
    <name type="scientific">Pseudomonas fakonensis</name>
    <dbReference type="NCBI Taxonomy" id="2842355"/>
    <lineage>
        <taxon>Bacteria</taxon>
        <taxon>Pseudomonadati</taxon>
        <taxon>Pseudomonadota</taxon>
        <taxon>Gammaproteobacteria</taxon>
        <taxon>Pseudomonadales</taxon>
        <taxon>Pseudomonadaceae</taxon>
        <taxon>Pseudomonas</taxon>
    </lineage>
</organism>
<evidence type="ECO:0000313" key="2">
    <source>
        <dbReference type="Proteomes" id="UP001046350"/>
    </source>
</evidence>
<evidence type="ECO:0008006" key="3">
    <source>
        <dbReference type="Google" id="ProtNLM"/>
    </source>
</evidence>
<dbReference type="RefSeq" id="WP_217839145.1">
    <property type="nucleotide sequence ID" value="NZ_CP077076.1"/>
</dbReference>